<sequence length="218" mass="24449">MSTRRVARGRGRGCRGARAGSSALGYMPDVEAREAQASPVAEIGSFDRAIGNNALAQAMFHILERVAGTVGSSIVTWVRGSVMERLRPHRVENFRGVSRVVPSVAEYWLEAIERILDNLDYTPEQKLKGAVSLLRDEAYQWWLMVKEGTSSDRLTWEFFRSTFQGKYVGASYVNASRKEFLSLVQGDGPVAEYEAKFLRLSRYAQGIVATENDRCVRF</sequence>
<gene>
    <name evidence="3" type="primary">LOC107920097</name>
</gene>
<reference evidence="2" key="1">
    <citation type="journal article" date="2020" name="Nat. Genet.">
        <title>Genomic diversifications of five Gossypium allopolyploid species and their impact on cotton improvement.</title>
        <authorList>
            <person name="Chen Z.J."/>
            <person name="Sreedasyam A."/>
            <person name="Ando A."/>
            <person name="Song Q."/>
            <person name="De Santiago L.M."/>
            <person name="Hulse-Kemp A.M."/>
            <person name="Ding M."/>
            <person name="Ye W."/>
            <person name="Kirkbride R.C."/>
            <person name="Jenkins J."/>
            <person name="Plott C."/>
            <person name="Lovell J."/>
            <person name="Lin Y.M."/>
            <person name="Vaughn R."/>
            <person name="Liu B."/>
            <person name="Simpson S."/>
            <person name="Scheffler B.E."/>
            <person name="Wen L."/>
            <person name="Saski C.A."/>
            <person name="Grover C.E."/>
            <person name="Hu G."/>
            <person name="Conover J.L."/>
            <person name="Carlson J.W."/>
            <person name="Shu S."/>
            <person name="Boston L.B."/>
            <person name="Williams M."/>
            <person name="Peterson D.G."/>
            <person name="McGee K."/>
            <person name="Jones D.C."/>
            <person name="Wendel J.F."/>
            <person name="Stelly D.M."/>
            <person name="Grimwood J."/>
            <person name="Schmutz J."/>
        </authorList>
    </citation>
    <scope>NUCLEOTIDE SEQUENCE [LARGE SCALE GENOMIC DNA]</scope>
    <source>
        <strain evidence="2">cv. TM-1</strain>
    </source>
</reference>
<accession>A0A1U8KRP2</accession>
<feature type="domain" description="Retrotransposon gag" evidence="1">
    <location>
        <begin position="130"/>
        <end position="214"/>
    </location>
</feature>
<dbReference type="GeneID" id="107920097"/>
<dbReference type="KEGG" id="ghi:107920097"/>
<name>A0A1U8KRP2_GOSHI</name>
<keyword evidence="2" id="KW-1185">Reference proteome</keyword>
<dbReference type="PANTHER" id="PTHR34482">
    <property type="entry name" value="DNA DAMAGE-INDUCIBLE PROTEIN 1-LIKE"/>
    <property type="match status" value="1"/>
</dbReference>
<dbReference type="InterPro" id="IPR005162">
    <property type="entry name" value="Retrotrans_gag_dom"/>
</dbReference>
<dbReference type="AlphaFoldDB" id="A0A1U8KRP2"/>
<evidence type="ECO:0000313" key="3">
    <source>
        <dbReference type="RefSeq" id="XP_016705110.1"/>
    </source>
</evidence>
<dbReference type="Proteomes" id="UP000818029">
    <property type="component" value="Chromosome A12"/>
</dbReference>
<evidence type="ECO:0000313" key="2">
    <source>
        <dbReference type="Proteomes" id="UP000818029"/>
    </source>
</evidence>
<evidence type="ECO:0000259" key="1">
    <source>
        <dbReference type="Pfam" id="PF03732"/>
    </source>
</evidence>
<dbReference type="PANTHER" id="PTHR34482:SF36">
    <property type="entry name" value="RETROTRANSPOSON GAG DOMAIN-CONTAINING PROTEIN"/>
    <property type="match status" value="1"/>
</dbReference>
<proteinExistence type="predicted"/>
<dbReference type="SMR" id="A0A1U8KRP2"/>
<dbReference type="PaxDb" id="3635-A0A1U8KRP2"/>
<organism evidence="2 3">
    <name type="scientific">Gossypium hirsutum</name>
    <name type="common">Upland cotton</name>
    <name type="synonym">Gossypium mexicanum</name>
    <dbReference type="NCBI Taxonomy" id="3635"/>
    <lineage>
        <taxon>Eukaryota</taxon>
        <taxon>Viridiplantae</taxon>
        <taxon>Streptophyta</taxon>
        <taxon>Embryophyta</taxon>
        <taxon>Tracheophyta</taxon>
        <taxon>Spermatophyta</taxon>
        <taxon>Magnoliopsida</taxon>
        <taxon>eudicotyledons</taxon>
        <taxon>Gunneridae</taxon>
        <taxon>Pentapetalae</taxon>
        <taxon>rosids</taxon>
        <taxon>malvids</taxon>
        <taxon>Malvales</taxon>
        <taxon>Malvaceae</taxon>
        <taxon>Malvoideae</taxon>
        <taxon>Gossypium</taxon>
    </lineage>
</organism>
<dbReference type="RefSeq" id="XP_016705110.1">
    <property type="nucleotide sequence ID" value="XM_016849621.1"/>
</dbReference>
<protein>
    <recommendedName>
        <fullName evidence="1">Retrotransposon gag domain-containing protein</fullName>
    </recommendedName>
</protein>
<reference evidence="3" key="2">
    <citation type="submission" date="2025-08" db="UniProtKB">
        <authorList>
            <consortium name="RefSeq"/>
        </authorList>
    </citation>
    <scope>IDENTIFICATION</scope>
</reference>
<dbReference type="Pfam" id="PF03732">
    <property type="entry name" value="Retrotrans_gag"/>
    <property type="match status" value="1"/>
</dbReference>
<dbReference type="OrthoDB" id="2272416at2759"/>